<keyword evidence="4 5" id="KW-0963">Cytoplasm</keyword>
<keyword evidence="10" id="KW-1185">Reference proteome</keyword>
<dbReference type="Gene3D" id="1.10.10.10">
    <property type="entry name" value="Winged helix-like DNA-binding domain superfamily/Winged helix DNA-binding domain"/>
    <property type="match status" value="3"/>
</dbReference>
<dbReference type="PANTHER" id="PTHR33602">
    <property type="entry name" value="REGULATORY PROTEIN RECX FAMILY PROTEIN"/>
    <property type="match status" value="1"/>
</dbReference>
<comment type="function">
    <text evidence="5">Modulates RecA activity.</text>
</comment>
<comment type="subcellular location">
    <subcellularLocation>
        <location evidence="1 5">Cytoplasm</location>
    </subcellularLocation>
</comment>
<dbReference type="GO" id="GO:0006282">
    <property type="term" value="P:regulation of DNA repair"/>
    <property type="evidence" value="ECO:0007669"/>
    <property type="project" value="UniProtKB-UniRule"/>
</dbReference>
<dbReference type="InterPro" id="IPR053925">
    <property type="entry name" value="RecX_HTH_3rd"/>
</dbReference>
<dbReference type="GO" id="GO:0005737">
    <property type="term" value="C:cytoplasm"/>
    <property type="evidence" value="ECO:0007669"/>
    <property type="project" value="UniProtKB-SubCell"/>
</dbReference>
<evidence type="ECO:0000256" key="2">
    <source>
        <dbReference type="ARBA" id="ARBA00009695"/>
    </source>
</evidence>
<dbReference type="InterPro" id="IPR036388">
    <property type="entry name" value="WH-like_DNA-bd_sf"/>
</dbReference>
<protein>
    <recommendedName>
        <fullName evidence="3 5">Regulatory protein RecX</fullName>
    </recommendedName>
</protein>
<evidence type="ECO:0000313" key="10">
    <source>
        <dbReference type="Proteomes" id="UP000295729"/>
    </source>
</evidence>
<proteinExistence type="inferred from homology"/>
<comment type="similarity">
    <text evidence="2 5">Belongs to the RecX family.</text>
</comment>
<dbReference type="InterPro" id="IPR053926">
    <property type="entry name" value="RecX_HTH_1st"/>
</dbReference>
<dbReference type="OrthoDB" id="7066780at2"/>
<feature type="domain" description="RecX second three-helical" evidence="6">
    <location>
        <begin position="52"/>
        <end position="92"/>
    </location>
</feature>
<evidence type="ECO:0000256" key="5">
    <source>
        <dbReference type="HAMAP-Rule" id="MF_01114"/>
    </source>
</evidence>
<accession>A0A4R6WXK7</accession>
<feature type="domain" description="RecX third three-helical" evidence="7">
    <location>
        <begin position="97"/>
        <end position="143"/>
    </location>
</feature>
<feature type="domain" description="RecX first three-helical" evidence="8">
    <location>
        <begin position="7"/>
        <end position="45"/>
    </location>
</feature>
<reference evidence="9 10" key="1">
    <citation type="submission" date="2019-03" db="EMBL/GenBank/DDBJ databases">
        <title>Genomic Encyclopedia of Type Strains, Phase IV (KMG-IV): sequencing the most valuable type-strain genomes for metagenomic binning, comparative biology and taxonomic classification.</title>
        <authorList>
            <person name="Goeker M."/>
        </authorList>
    </citation>
    <scope>NUCLEOTIDE SEQUENCE [LARGE SCALE GENOMIC DNA]</scope>
    <source>
        <strain evidence="9 10">DSM 5604</strain>
    </source>
</reference>
<gene>
    <name evidence="5" type="primary">recX</name>
    <name evidence="9" type="ORF">C8D85_3356</name>
</gene>
<dbReference type="Pfam" id="PF02631">
    <property type="entry name" value="RecX_HTH2"/>
    <property type="match status" value="1"/>
</dbReference>
<evidence type="ECO:0000256" key="3">
    <source>
        <dbReference type="ARBA" id="ARBA00018111"/>
    </source>
</evidence>
<dbReference type="EMBL" id="SNZA01000007">
    <property type="protein sequence ID" value="TDR05835.1"/>
    <property type="molecule type" value="Genomic_DNA"/>
</dbReference>
<evidence type="ECO:0000259" key="8">
    <source>
        <dbReference type="Pfam" id="PF21982"/>
    </source>
</evidence>
<name>A0A4R6WXK7_9GAMM</name>
<organism evidence="9 10">
    <name type="scientific">Marinomonas communis</name>
    <dbReference type="NCBI Taxonomy" id="28254"/>
    <lineage>
        <taxon>Bacteria</taxon>
        <taxon>Pseudomonadati</taxon>
        <taxon>Pseudomonadota</taxon>
        <taxon>Gammaproteobacteria</taxon>
        <taxon>Oceanospirillales</taxon>
        <taxon>Oceanospirillaceae</taxon>
        <taxon>Marinomonas</taxon>
    </lineage>
</organism>
<dbReference type="HAMAP" id="MF_01114">
    <property type="entry name" value="RecX"/>
    <property type="match status" value="1"/>
</dbReference>
<evidence type="ECO:0000259" key="7">
    <source>
        <dbReference type="Pfam" id="PF21981"/>
    </source>
</evidence>
<dbReference type="InterPro" id="IPR053924">
    <property type="entry name" value="RecX_HTH_2nd"/>
</dbReference>
<evidence type="ECO:0000259" key="6">
    <source>
        <dbReference type="Pfam" id="PF02631"/>
    </source>
</evidence>
<dbReference type="Pfam" id="PF21981">
    <property type="entry name" value="RecX_HTH3"/>
    <property type="match status" value="1"/>
</dbReference>
<sequence>MSQSDIRNHALWLLGSREHSTYEMRQKLSRKGFEEDSITQVIEELTSLNYLSDQRFAEAFCRSKSAKPLGKQRILNELKQKGISEEQAKQALSSLDVDWFELALNLKQRKFGDAVERDYQKKSKQMRYLLYRGFGYDEVRYAIEEDCTEQD</sequence>
<dbReference type="Pfam" id="PF21982">
    <property type="entry name" value="RecX_HTH1"/>
    <property type="match status" value="1"/>
</dbReference>
<evidence type="ECO:0000313" key="9">
    <source>
        <dbReference type="EMBL" id="TDR05835.1"/>
    </source>
</evidence>
<dbReference type="PANTHER" id="PTHR33602:SF1">
    <property type="entry name" value="REGULATORY PROTEIN RECX FAMILY PROTEIN"/>
    <property type="match status" value="1"/>
</dbReference>
<dbReference type="Proteomes" id="UP000295729">
    <property type="component" value="Unassembled WGS sequence"/>
</dbReference>
<dbReference type="InterPro" id="IPR003783">
    <property type="entry name" value="Regulatory_RecX"/>
</dbReference>
<dbReference type="AlphaFoldDB" id="A0A4R6WXK7"/>
<comment type="caution">
    <text evidence="9">The sequence shown here is derived from an EMBL/GenBank/DDBJ whole genome shotgun (WGS) entry which is preliminary data.</text>
</comment>
<evidence type="ECO:0000256" key="4">
    <source>
        <dbReference type="ARBA" id="ARBA00022490"/>
    </source>
</evidence>
<evidence type="ECO:0000256" key="1">
    <source>
        <dbReference type="ARBA" id="ARBA00004496"/>
    </source>
</evidence>
<dbReference type="RefSeq" id="WP_133564908.1">
    <property type="nucleotide sequence ID" value="NZ_SNZA01000007.1"/>
</dbReference>